<accession>A0A9P7MJK0</accession>
<keyword evidence="3" id="KW-1185">Reference proteome</keyword>
<organism evidence="2 3">
    <name type="scientific">Claviceps pazoutovae</name>
    <dbReference type="NCBI Taxonomy" id="1649127"/>
    <lineage>
        <taxon>Eukaryota</taxon>
        <taxon>Fungi</taxon>
        <taxon>Dikarya</taxon>
        <taxon>Ascomycota</taxon>
        <taxon>Pezizomycotina</taxon>
        <taxon>Sordariomycetes</taxon>
        <taxon>Hypocreomycetidae</taxon>
        <taxon>Hypocreales</taxon>
        <taxon>Clavicipitaceae</taxon>
        <taxon>Claviceps</taxon>
    </lineage>
</organism>
<feature type="compositionally biased region" description="Polar residues" evidence="1">
    <location>
        <begin position="317"/>
        <end position="332"/>
    </location>
</feature>
<feature type="compositionally biased region" description="Acidic residues" evidence="1">
    <location>
        <begin position="250"/>
        <end position="264"/>
    </location>
</feature>
<comment type="caution">
    <text evidence="2">The sequence shown here is derived from an EMBL/GenBank/DDBJ whole genome shotgun (WGS) entry which is preliminary data.</text>
</comment>
<feature type="compositionally biased region" description="Low complexity" evidence="1">
    <location>
        <begin position="293"/>
        <end position="308"/>
    </location>
</feature>
<reference evidence="2 3" key="1">
    <citation type="journal article" date="2020" name="bioRxiv">
        <title>Whole genome comparisons of ergot fungi reveals the divergence and evolution of species within the genus Claviceps are the result of varying mechanisms driving genome evolution and host range expansion.</title>
        <authorList>
            <person name="Wyka S.A."/>
            <person name="Mondo S.J."/>
            <person name="Liu M."/>
            <person name="Dettman J."/>
            <person name="Nalam V."/>
            <person name="Broders K.D."/>
        </authorList>
    </citation>
    <scope>NUCLEOTIDE SEQUENCE [LARGE SCALE GENOMIC DNA]</scope>
    <source>
        <strain evidence="2 3">CCC 1485</strain>
    </source>
</reference>
<protein>
    <submittedName>
        <fullName evidence="2">Uncharacterized protein</fullName>
    </submittedName>
</protein>
<feature type="region of interest" description="Disordered" evidence="1">
    <location>
        <begin position="180"/>
        <end position="481"/>
    </location>
</feature>
<evidence type="ECO:0000313" key="2">
    <source>
        <dbReference type="EMBL" id="KAG5948978.1"/>
    </source>
</evidence>
<feature type="compositionally biased region" description="Polar residues" evidence="1">
    <location>
        <begin position="423"/>
        <end position="435"/>
    </location>
</feature>
<feature type="region of interest" description="Disordered" evidence="1">
    <location>
        <begin position="114"/>
        <end position="161"/>
    </location>
</feature>
<proteinExistence type="predicted"/>
<evidence type="ECO:0000256" key="1">
    <source>
        <dbReference type="SAM" id="MobiDB-lite"/>
    </source>
</evidence>
<dbReference type="AlphaFoldDB" id="A0A9P7MJK0"/>
<dbReference type="EMBL" id="SRPO01000010">
    <property type="protein sequence ID" value="KAG5948978.1"/>
    <property type="molecule type" value="Genomic_DNA"/>
</dbReference>
<sequence length="481" mass="53749">MAFFEDPRMRQRWNRIAHDAETVTENAAAGIFAFSQNYITPCFSSMADSIEQCTTMCLGDPEDRLRRKRERQRARDNAEFSFDFYDDWYQDERTGGLLGHWGSEDWDRLLAGTGAVRKHGGGDTTEQQQPRRKRGMSYGTRGARRKPNTAEDPTIIPSTQPIGFLSRLPWKMGGTLRYKPSAADLQDHPGKHDEEEAAPLLGGSGDHDNDGDESDYGHVRTAPRQRSETTGSGGTSDSYRSRGDLFPSDGEGEEDAIPLDDDVTYDMIRRDDRSSGRTISSDGKRPAARFAPSRTVSRSTFASTTTSADSPVPERMTYSQPVTPEMAQTPTTDHLHAEAGQIQRQAQYDERQARRSVPEQYPSGQPERDGHSDSDALLLADDELEAKPDTEVRADEKDSLPSMVPQHEEQKQPLFLPLYSPEPHQSVQKQSQQKPTGREDAGASQEPRQGSQNSQNIGLERKSSQSSTDPSFHAARLPRFR</sequence>
<feature type="compositionally biased region" description="Basic and acidic residues" evidence="1">
    <location>
        <begin position="385"/>
        <end position="399"/>
    </location>
</feature>
<feature type="compositionally biased region" description="Basic and acidic residues" evidence="1">
    <location>
        <begin position="347"/>
        <end position="357"/>
    </location>
</feature>
<evidence type="ECO:0000313" key="3">
    <source>
        <dbReference type="Proteomes" id="UP000706124"/>
    </source>
</evidence>
<name>A0A9P7MJK0_9HYPO</name>
<feature type="compositionally biased region" description="Basic and acidic residues" evidence="1">
    <location>
        <begin position="185"/>
        <end position="194"/>
    </location>
</feature>
<feature type="compositionally biased region" description="Polar residues" evidence="1">
    <location>
        <begin position="446"/>
        <end position="457"/>
    </location>
</feature>
<dbReference type="Proteomes" id="UP000706124">
    <property type="component" value="Unassembled WGS sequence"/>
</dbReference>
<dbReference type="OrthoDB" id="5421971at2759"/>
<gene>
    <name evidence="2" type="ORF">E4U60_000087</name>
</gene>